<evidence type="ECO:0000259" key="12">
    <source>
        <dbReference type="PROSITE" id="PS51285"/>
    </source>
</evidence>
<evidence type="ECO:0000256" key="4">
    <source>
        <dbReference type="ARBA" id="ARBA00022741"/>
    </source>
</evidence>
<dbReference type="Proteomes" id="UP000754883">
    <property type="component" value="Unassembled WGS sequence"/>
</dbReference>
<dbReference type="OrthoDB" id="3638488at2759"/>
<keyword evidence="2" id="KW-0723">Serine/threonine-protein kinase</keyword>
<feature type="domain" description="Protein kinase" evidence="11">
    <location>
        <begin position="128"/>
        <end position="489"/>
    </location>
</feature>
<evidence type="ECO:0000256" key="6">
    <source>
        <dbReference type="ARBA" id="ARBA00022840"/>
    </source>
</evidence>
<reference evidence="14" key="1">
    <citation type="submission" date="2019-06" db="EMBL/GenBank/DDBJ databases">
        <authorList>
            <person name="Broberg M."/>
        </authorList>
    </citation>
    <scope>NUCLEOTIDE SEQUENCE [LARGE SCALE GENOMIC DNA]</scope>
</reference>
<dbReference type="InterPro" id="IPR050236">
    <property type="entry name" value="Ser_Thr_kinase_AGC"/>
</dbReference>
<dbReference type="SMART" id="SM00220">
    <property type="entry name" value="S_TKc"/>
    <property type="match status" value="1"/>
</dbReference>
<dbReference type="InterPro" id="IPR008271">
    <property type="entry name" value="Ser/Thr_kinase_AS"/>
</dbReference>
<feature type="non-terminal residue" evidence="13">
    <location>
        <position position="1"/>
    </location>
</feature>
<dbReference type="GO" id="GO:0004674">
    <property type="term" value="F:protein serine/threonine kinase activity"/>
    <property type="evidence" value="ECO:0007669"/>
    <property type="project" value="UniProtKB-KW"/>
</dbReference>
<dbReference type="InterPro" id="IPR000961">
    <property type="entry name" value="AGC-kinase_C"/>
</dbReference>
<dbReference type="SUPFAM" id="SSF56112">
    <property type="entry name" value="Protein kinase-like (PK-like)"/>
    <property type="match status" value="1"/>
</dbReference>
<evidence type="ECO:0000256" key="10">
    <source>
        <dbReference type="SAM" id="MobiDB-lite"/>
    </source>
</evidence>
<comment type="catalytic activity">
    <reaction evidence="7">
        <text>L-threonyl-[protein] + ATP = O-phospho-L-threonyl-[protein] + ADP + H(+)</text>
        <dbReference type="Rhea" id="RHEA:46608"/>
        <dbReference type="Rhea" id="RHEA-COMP:11060"/>
        <dbReference type="Rhea" id="RHEA-COMP:11605"/>
        <dbReference type="ChEBI" id="CHEBI:15378"/>
        <dbReference type="ChEBI" id="CHEBI:30013"/>
        <dbReference type="ChEBI" id="CHEBI:30616"/>
        <dbReference type="ChEBI" id="CHEBI:61977"/>
        <dbReference type="ChEBI" id="CHEBI:456216"/>
        <dbReference type="EC" id="2.7.11.1"/>
    </reaction>
</comment>
<proteinExistence type="predicted"/>
<organism evidence="13 14">
    <name type="scientific">Clonostachys byssicola</name>
    <dbReference type="NCBI Taxonomy" id="160290"/>
    <lineage>
        <taxon>Eukaryota</taxon>
        <taxon>Fungi</taxon>
        <taxon>Dikarya</taxon>
        <taxon>Ascomycota</taxon>
        <taxon>Pezizomycotina</taxon>
        <taxon>Sordariomycetes</taxon>
        <taxon>Hypocreomycetidae</taxon>
        <taxon>Hypocreales</taxon>
        <taxon>Bionectriaceae</taxon>
        <taxon>Clonostachys</taxon>
    </lineage>
</organism>
<dbReference type="InterPro" id="IPR011009">
    <property type="entry name" value="Kinase-like_dom_sf"/>
</dbReference>
<sequence>IIMHQTSTSAHIMSNGTVSSSPPLPNGGMVMPPVRPSIETVEKTAAAKVFLETHFNERLNRPDSRTRREQYLQTQLFYNPHLSAEEKDAIMESFYTHETWHLRETRSIKTRCQAVGQPAGTTSYENSYEALKILGKGSFGVVKLVQERPSLGQVYPRQVFAMKVIRKSDMLRSSQEGHLRAERDFLVASEGSNWIVPLVCSFQDTSNLYLVMEYMPGGDFLGLLIRENILHEAVARFYVAEMILAVEEAHRLRFIHRDIKPDNFLIAANGHLKISDFGLAFDGHWSHDGNYYNYHRYSLLNKLGIQIDGDDADQNESKDMHKQLERNRMLMMGFERHQKPRKFRYGIPTESDSANDDDNSLEDVIDWRNKCGNRASAHSVVGTSQYMAPEVIVGQHYDGRCDWWSIGIILYECLYGQTPFLSEHGRKETKQNILDYRKQLFFPHKPDVSDKCQDLMYRLIRDKENRICSRRYQMKDRGQLDGGRPTDWLGRYVFPDDAEDIKAHRWFKSVPWTRLHETNPPFVPHIHGPEDTRYFDESASIDDQTESGEAAPTPSPQEIRSILRDFRPSIQDLATELVAEPYDTIKLRSIDQKIELTAQANETEKDVLKHFVRMYGHKERKRPRDRVLRDEKTKDVAMAVRKQTAFLGYTWRRMRPEGYMMPRADTFFQVGKPYGNPTLITQ</sequence>
<feature type="compositionally biased region" description="Polar residues" evidence="10">
    <location>
        <begin position="1"/>
        <end position="21"/>
    </location>
</feature>
<evidence type="ECO:0000313" key="14">
    <source>
        <dbReference type="Proteomes" id="UP000754883"/>
    </source>
</evidence>
<dbReference type="PROSITE" id="PS50011">
    <property type="entry name" value="PROTEIN_KINASE_DOM"/>
    <property type="match status" value="1"/>
</dbReference>
<dbReference type="GO" id="GO:0035556">
    <property type="term" value="P:intracellular signal transduction"/>
    <property type="evidence" value="ECO:0007669"/>
    <property type="project" value="TreeGrafter"/>
</dbReference>
<dbReference type="EMBL" id="CABFNO020001240">
    <property type="protein sequence ID" value="CAG9970759.1"/>
    <property type="molecule type" value="Genomic_DNA"/>
</dbReference>
<evidence type="ECO:0000256" key="7">
    <source>
        <dbReference type="ARBA" id="ARBA00047899"/>
    </source>
</evidence>
<evidence type="ECO:0000313" key="13">
    <source>
        <dbReference type="EMBL" id="CAG9970759.1"/>
    </source>
</evidence>
<keyword evidence="14" id="KW-1185">Reference proteome</keyword>
<reference evidence="13 14" key="2">
    <citation type="submission" date="2021-10" db="EMBL/GenBank/DDBJ databases">
        <authorList>
            <person name="Piombo E."/>
        </authorList>
    </citation>
    <scope>NUCLEOTIDE SEQUENCE [LARGE SCALE GENOMIC DNA]</scope>
</reference>
<evidence type="ECO:0000256" key="9">
    <source>
        <dbReference type="PROSITE-ProRule" id="PRU10141"/>
    </source>
</evidence>
<dbReference type="Gene3D" id="3.30.200.20">
    <property type="entry name" value="Phosphorylase Kinase, domain 1"/>
    <property type="match status" value="1"/>
</dbReference>
<feature type="domain" description="AGC-kinase C-terminal" evidence="12">
    <location>
        <begin position="508"/>
        <end position="578"/>
    </location>
</feature>
<dbReference type="PROSITE" id="PS00107">
    <property type="entry name" value="PROTEIN_KINASE_ATP"/>
    <property type="match status" value="1"/>
</dbReference>
<keyword evidence="3" id="KW-0808">Transferase</keyword>
<protein>
    <recommendedName>
        <fullName evidence="1">non-specific serine/threonine protein kinase</fullName>
        <ecNumber evidence="1">2.7.11.1</ecNumber>
    </recommendedName>
</protein>
<dbReference type="PANTHER" id="PTHR24356:SF400">
    <property type="entry name" value="SERINE_THREONINE-PROTEIN KINASE CBK1"/>
    <property type="match status" value="1"/>
</dbReference>
<dbReference type="PANTHER" id="PTHR24356">
    <property type="entry name" value="SERINE/THREONINE-PROTEIN KINASE"/>
    <property type="match status" value="1"/>
</dbReference>
<evidence type="ECO:0000256" key="8">
    <source>
        <dbReference type="ARBA" id="ARBA00048679"/>
    </source>
</evidence>
<evidence type="ECO:0000256" key="5">
    <source>
        <dbReference type="ARBA" id="ARBA00022777"/>
    </source>
</evidence>
<comment type="caution">
    <text evidence="13">The sequence shown here is derived from an EMBL/GenBank/DDBJ whole genome shotgun (WGS) entry which is preliminary data.</text>
</comment>
<evidence type="ECO:0000259" key="11">
    <source>
        <dbReference type="PROSITE" id="PS50011"/>
    </source>
</evidence>
<dbReference type="EC" id="2.7.11.1" evidence="1"/>
<feature type="region of interest" description="Disordered" evidence="10">
    <location>
        <begin position="1"/>
        <end position="29"/>
    </location>
</feature>
<dbReference type="Pfam" id="PF00069">
    <property type="entry name" value="Pkinase"/>
    <property type="match status" value="2"/>
</dbReference>
<keyword evidence="4 9" id="KW-0547">Nucleotide-binding</keyword>
<dbReference type="PROSITE" id="PS00108">
    <property type="entry name" value="PROTEIN_KINASE_ST"/>
    <property type="match status" value="1"/>
</dbReference>
<dbReference type="Gene3D" id="1.10.510.10">
    <property type="entry name" value="Transferase(Phosphotransferase) domain 1"/>
    <property type="match status" value="1"/>
</dbReference>
<evidence type="ECO:0000256" key="1">
    <source>
        <dbReference type="ARBA" id="ARBA00012513"/>
    </source>
</evidence>
<keyword evidence="6 9" id="KW-0067">ATP-binding</keyword>
<evidence type="ECO:0000256" key="2">
    <source>
        <dbReference type="ARBA" id="ARBA00022527"/>
    </source>
</evidence>
<accession>A0A9N9XSI4</accession>
<evidence type="ECO:0000256" key="3">
    <source>
        <dbReference type="ARBA" id="ARBA00022679"/>
    </source>
</evidence>
<dbReference type="InterPro" id="IPR000719">
    <property type="entry name" value="Prot_kinase_dom"/>
</dbReference>
<dbReference type="AlphaFoldDB" id="A0A9N9XSI4"/>
<dbReference type="InterPro" id="IPR017441">
    <property type="entry name" value="Protein_kinase_ATP_BS"/>
</dbReference>
<name>A0A9N9XSI4_9HYPO</name>
<dbReference type="GO" id="GO:0005524">
    <property type="term" value="F:ATP binding"/>
    <property type="evidence" value="ECO:0007669"/>
    <property type="project" value="UniProtKB-UniRule"/>
</dbReference>
<comment type="catalytic activity">
    <reaction evidence="8">
        <text>L-seryl-[protein] + ATP = O-phospho-L-seryl-[protein] + ADP + H(+)</text>
        <dbReference type="Rhea" id="RHEA:17989"/>
        <dbReference type="Rhea" id="RHEA-COMP:9863"/>
        <dbReference type="Rhea" id="RHEA-COMP:11604"/>
        <dbReference type="ChEBI" id="CHEBI:15378"/>
        <dbReference type="ChEBI" id="CHEBI:29999"/>
        <dbReference type="ChEBI" id="CHEBI:30616"/>
        <dbReference type="ChEBI" id="CHEBI:83421"/>
        <dbReference type="ChEBI" id="CHEBI:456216"/>
        <dbReference type="EC" id="2.7.11.1"/>
    </reaction>
</comment>
<dbReference type="PROSITE" id="PS51285">
    <property type="entry name" value="AGC_KINASE_CTER"/>
    <property type="match status" value="1"/>
</dbReference>
<keyword evidence="5" id="KW-0418">Kinase</keyword>
<gene>
    <name evidence="13" type="ORF">CBYS24578_00000108</name>
</gene>
<feature type="binding site" evidence="9">
    <location>
        <position position="167"/>
    </location>
    <ligand>
        <name>ATP</name>
        <dbReference type="ChEBI" id="CHEBI:30616"/>
    </ligand>
</feature>